<evidence type="ECO:0000313" key="8">
    <source>
        <dbReference type="EMBL" id="KAL1513129.1"/>
    </source>
</evidence>
<feature type="compositionally biased region" description="Polar residues" evidence="6">
    <location>
        <begin position="246"/>
        <end position="262"/>
    </location>
</feature>
<dbReference type="InterPro" id="IPR011990">
    <property type="entry name" value="TPR-like_helical_dom_sf"/>
</dbReference>
<feature type="region of interest" description="Disordered" evidence="6">
    <location>
        <begin position="227"/>
        <end position="279"/>
    </location>
</feature>
<evidence type="ECO:0000256" key="4">
    <source>
        <dbReference type="ARBA" id="ARBA00040133"/>
    </source>
</evidence>
<reference evidence="8 9" key="1">
    <citation type="submission" date="2024-05" db="EMBL/GenBank/DDBJ databases">
        <title>Genetic variation in Jamaican populations of the coffee berry borer (Hypothenemus hampei).</title>
        <authorList>
            <person name="Errbii M."/>
            <person name="Myrie A."/>
        </authorList>
    </citation>
    <scope>NUCLEOTIDE SEQUENCE [LARGE SCALE GENOMIC DNA]</scope>
    <source>
        <strain evidence="8">JA-Hopewell-2020-01-JO</strain>
        <tissue evidence="8">Whole body</tissue>
    </source>
</reference>
<dbReference type="SUPFAM" id="SSF48452">
    <property type="entry name" value="TPR-like"/>
    <property type="match status" value="1"/>
</dbReference>
<evidence type="ECO:0000259" key="7">
    <source>
        <dbReference type="Pfam" id="PF13877"/>
    </source>
</evidence>
<gene>
    <name evidence="8" type="ORF">ABEB36_002589</name>
</gene>
<feature type="repeat" description="TPR" evidence="5">
    <location>
        <begin position="110"/>
        <end position="143"/>
    </location>
</feature>
<name>A0ABD1F6A2_HYPHA</name>
<evidence type="ECO:0000256" key="6">
    <source>
        <dbReference type="SAM" id="MobiDB-lite"/>
    </source>
</evidence>
<protein>
    <recommendedName>
        <fullName evidence="4">RNA polymerase II-associated protein 3</fullName>
    </recommendedName>
</protein>
<accession>A0ABD1F6A2</accession>
<comment type="caution">
    <text evidence="8">The sequence shown here is derived from an EMBL/GenBank/DDBJ whole genome shotgun (WGS) entry which is preliminary data.</text>
</comment>
<feature type="compositionally biased region" description="Basic and acidic residues" evidence="6">
    <location>
        <begin position="227"/>
        <end position="239"/>
    </location>
</feature>
<dbReference type="Pfam" id="PF13877">
    <property type="entry name" value="RPAP3_C"/>
    <property type="match status" value="1"/>
</dbReference>
<evidence type="ECO:0000256" key="2">
    <source>
        <dbReference type="ARBA" id="ARBA00022803"/>
    </source>
</evidence>
<dbReference type="PROSITE" id="PS50005">
    <property type="entry name" value="TPR"/>
    <property type="match status" value="1"/>
</dbReference>
<dbReference type="PANTHER" id="PTHR46423:SF1">
    <property type="entry name" value="RNA POLYMERASE II-ASSOCIATED PROTEIN 3"/>
    <property type="match status" value="1"/>
</dbReference>
<evidence type="ECO:0000313" key="9">
    <source>
        <dbReference type="Proteomes" id="UP001566132"/>
    </source>
</evidence>
<dbReference type="Proteomes" id="UP001566132">
    <property type="component" value="Unassembled WGS sequence"/>
</dbReference>
<evidence type="ECO:0000256" key="5">
    <source>
        <dbReference type="PROSITE-ProRule" id="PRU00339"/>
    </source>
</evidence>
<keyword evidence="1" id="KW-0677">Repeat</keyword>
<dbReference type="InterPro" id="IPR051966">
    <property type="entry name" value="RPAP3"/>
</dbReference>
<proteinExistence type="inferred from homology"/>
<feature type="region of interest" description="Disordered" evidence="6">
    <location>
        <begin position="31"/>
        <end position="67"/>
    </location>
</feature>
<dbReference type="SMART" id="SM00028">
    <property type="entry name" value="TPR"/>
    <property type="match status" value="3"/>
</dbReference>
<evidence type="ECO:0000256" key="3">
    <source>
        <dbReference type="ARBA" id="ARBA00038275"/>
    </source>
</evidence>
<dbReference type="InterPro" id="IPR025986">
    <property type="entry name" value="RPAP3-like_C"/>
</dbReference>
<dbReference type="AlphaFoldDB" id="A0ABD1F6A2"/>
<dbReference type="PANTHER" id="PTHR46423">
    <property type="entry name" value="RNA POLYMERASE II-ASSOCIATED PROTEIN 3"/>
    <property type="match status" value="1"/>
</dbReference>
<feature type="domain" description="RNA-polymerase II-associated protein 3-like C-terminal" evidence="7">
    <location>
        <begin position="441"/>
        <end position="528"/>
    </location>
</feature>
<keyword evidence="2 5" id="KW-0802">TPR repeat</keyword>
<sequence>MNPALLQKQLKENANDLQDFYKDLQSWGEEMKRKESSLMENSSKKVKVPVNKSQSQRKTEQNKHASKIGSTDYNKWEKFDADLECERLEDDFKDDSELTDEFEENARDEALVHKEDGNSYVKKKEWDKAIECYTKAINCYSFDPIYYANRALCYLKKNNFIAAEEDCNTSLRLDHTYVKALQRRAAAREALGKLTLAINDLELVLVHEPNNKESKVVWDRIKKKLEKSSSSKSSEENRPVSKFAASRNQVPSSKPSIETNASLEKATSESNKATSTAFSWPGESDVINVKPINKPPHLRSKKPLRRIEIKEVNSLSDVKSKGLTNEAVKKHVVEKHNKKQVLIMPETVAGSGEPAEKISAFKRNREKSSNAKKEIFNNKSWPEVNSDKTTIKCDDLEVCERKLEYDIREKDIKNTENIITKMDSQITVKALDSNKEELPVPKTSVQFYKAWKSLASINDKYKYLKLISPEKLPELFGESLDSKIFSEILEILVSTFIEKGDNIYGILFELTRVKRFSALTLFMEPKDKKCLWKLITFLREKGNHSADQVDNLISEYGL</sequence>
<feature type="compositionally biased region" description="Polar residues" evidence="6">
    <location>
        <begin position="268"/>
        <end position="278"/>
    </location>
</feature>
<keyword evidence="9" id="KW-1185">Reference proteome</keyword>
<dbReference type="Gene3D" id="1.25.40.10">
    <property type="entry name" value="Tetratricopeptide repeat domain"/>
    <property type="match status" value="1"/>
</dbReference>
<comment type="similarity">
    <text evidence="3">Belongs to the RPAP3 family.</text>
</comment>
<evidence type="ECO:0000256" key="1">
    <source>
        <dbReference type="ARBA" id="ARBA00022737"/>
    </source>
</evidence>
<organism evidence="8 9">
    <name type="scientific">Hypothenemus hampei</name>
    <name type="common">Coffee berry borer</name>
    <dbReference type="NCBI Taxonomy" id="57062"/>
    <lineage>
        <taxon>Eukaryota</taxon>
        <taxon>Metazoa</taxon>
        <taxon>Ecdysozoa</taxon>
        <taxon>Arthropoda</taxon>
        <taxon>Hexapoda</taxon>
        <taxon>Insecta</taxon>
        <taxon>Pterygota</taxon>
        <taxon>Neoptera</taxon>
        <taxon>Endopterygota</taxon>
        <taxon>Coleoptera</taxon>
        <taxon>Polyphaga</taxon>
        <taxon>Cucujiformia</taxon>
        <taxon>Curculionidae</taxon>
        <taxon>Scolytinae</taxon>
        <taxon>Hypothenemus</taxon>
    </lineage>
</organism>
<dbReference type="EMBL" id="JBDJPC010000002">
    <property type="protein sequence ID" value="KAL1513129.1"/>
    <property type="molecule type" value="Genomic_DNA"/>
</dbReference>
<dbReference type="InterPro" id="IPR019734">
    <property type="entry name" value="TPR_rpt"/>
</dbReference>